<dbReference type="CDD" id="cd21669">
    <property type="entry name" value="SMP_SF"/>
    <property type="match status" value="1"/>
</dbReference>
<dbReference type="SUPFAM" id="SSF49562">
    <property type="entry name" value="C2 domain (Calcium/lipid-binding domain, CaLB)"/>
    <property type="match status" value="3"/>
</dbReference>
<keyword evidence="11" id="KW-1185">Reference proteome</keyword>
<gene>
    <name evidence="10" type="ORF">Cfor_09835</name>
</gene>
<organism evidence="10 11">
    <name type="scientific">Coptotermes formosanus</name>
    <name type="common">Formosan subterranean termite</name>
    <dbReference type="NCBI Taxonomy" id="36987"/>
    <lineage>
        <taxon>Eukaryota</taxon>
        <taxon>Metazoa</taxon>
        <taxon>Ecdysozoa</taxon>
        <taxon>Arthropoda</taxon>
        <taxon>Hexapoda</taxon>
        <taxon>Insecta</taxon>
        <taxon>Pterygota</taxon>
        <taxon>Neoptera</taxon>
        <taxon>Polyneoptera</taxon>
        <taxon>Dictyoptera</taxon>
        <taxon>Blattodea</taxon>
        <taxon>Blattoidea</taxon>
        <taxon>Termitoidae</taxon>
        <taxon>Rhinotermitidae</taxon>
        <taxon>Coptotermes</taxon>
    </lineage>
</organism>
<dbReference type="Pfam" id="PF25669">
    <property type="entry name" value="SMP_MUG190-like"/>
    <property type="match status" value="1"/>
</dbReference>
<dbReference type="InterPro" id="IPR000008">
    <property type="entry name" value="C2_dom"/>
</dbReference>
<evidence type="ECO:0008006" key="12">
    <source>
        <dbReference type="Google" id="ProtNLM"/>
    </source>
</evidence>
<sequence>MEQEAFGYSVNVLRNYIDITWAMFVIVCVLRSWIVGITRLSVAWFLTQMVLILFEFLEVQTFRPHVLFLQRDTQLSWMLIFVAVSVVCSWIVGTTGLSLAWLLLLLALVVAVWKTSLMRLVEAAVNYETLRVRRKRALSHNETAEWFNFLLNRWWVFSSPNLFAILKEWLEPELNEAKPSFVESLELRQFTLGDQTPYVKTVHVFDVNQGKRIPLSARSFQQPPSGLAMKVHHQVALEADVCLESDDFRMVIRTRLFGKGVGMDLDLAVEKLNISGKIYATLTLNREAPFPHVTHLNLTFMEQPEVWFSIRVLKVVQMMEVPILKTWIHAVVMDALVTSLVDPSQVDLNLISHERPTPSQDVGDTVAQGVLTVTLSVTQPGHMPEDARWLVLTLGEQHQKTSHLCPRWQESLSFLINSLQTARLVVKLKSKRLVRPITLARFELQLSDYNLDSVRIVETDLPKKQTPSYSSNLPTIAVRLEYTALPPILPRSVLTYPVLTCIYLLMHYTVSGVMFVYIHGAEDLTSGDQSECNPYCMLFSSRKKVKTTHYLRGTTHPQWESRAQFLVNDFTQVSLSFVVCSWSRIKMADTDLLGLAIFRMHQNETWLVHQRLQLSGNASTGTLTVSVVFFPVPSVAQSELCFHNRFAPLGADEDGHLSCNKVKRNSITWMQQAKILVTHRDQDTSASDTSSLLSIGMGLMEVSIIRAHDLVPKDLHGFSDPYFELKVNGECQYKSSVKKKTLNPIWDEAAIVGLPRAGEVLEVVLWDHDTFGAKDFLGSTTLTLEDICRFSSLDASQSCLLQGVRTGVVEIKVKVISEDIKSQSNQPSNNSSTSSHLLPDLNQSDSVCRHPSGERSKLCLNVENIPPTAPPCTVSLEYEHLPEGGNMVSPTQSSCSSLHSLPRVTVTDLHRHEQLPVTVPELSSMGAGNDGQHSCHTSFTPSPDCQFKKTVPEYSSFRIMKQKMKRGFKLRRFKSEVSVHEEKSGVITGKTSTTTALSIEPSGGGESDATELLQMEGLPHAVSQPNILHIKQPSLQLKHKRPTDLKVSAPVRPDKYFGVEGKVIQAQGLHVAHVAQLYCHIKLQSVTSPDKHIRVGSNAVGKTLAKSRLLPAMPNPRFDLNFQLDSPENVPRQAALLFEIRSSVKEVVAACRITLQDVLS</sequence>
<evidence type="ECO:0000259" key="9">
    <source>
        <dbReference type="PROSITE" id="PS51847"/>
    </source>
</evidence>
<keyword evidence="5 7" id="KW-0472">Membrane</keyword>
<keyword evidence="3" id="KW-0445">Lipid transport</keyword>
<keyword evidence="2" id="KW-0813">Transport</keyword>
<accession>A0A6L2QDP0</accession>
<dbReference type="GO" id="GO:0008289">
    <property type="term" value="F:lipid binding"/>
    <property type="evidence" value="ECO:0007669"/>
    <property type="project" value="UniProtKB-KW"/>
</dbReference>
<evidence type="ECO:0000259" key="8">
    <source>
        <dbReference type="PROSITE" id="PS50004"/>
    </source>
</evidence>
<keyword evidence="7" id="KW-1133">Transmembrane helix</keyword>
<dbReference type="Gene3D" id="2.60.40.150">
    <property type="entry name" value="C2 domain"/>
    <property type="match status" value="2"/>
</dbReference>
<evidence type="ECO:0000256" key="4">
    <source>
        <dbReference type="ARBA" id="ARBA00023121"/>
    </source>
</evidence>
<name>A0A6L2QDP0_COPFO</name>
<dbReference type="AlphaFoldDB" id="A0A6L2QDP0"/>
<dbReference type="PANTHER" id="PTHR46980">
    <property type="entry name" value="TRICALBIN-1-RELATED"/>
    <property type="match status" value="1"/>
</dbReference>
<proteinExistence type="predicted"/>
<evidence type="ECO:0000256" key="2">
    <source>
        <dbReference type="ARBA" id="ARBA00022448"/>
    </source>
</evidence>
<dbReference type="GO" id="GO:0006869">
    <property type="term" value="P:lipid transport"/>
    <property type="evidence" value="ECO:0007669"/>
    <property type="project" value="UniProtKB-KW"/>
</dbReference>
<evidence type="ECO:0000256" key="7">
    <source>
        <dbReference type="SAM" id="Phobius"/>
    </source>
</evidence>
<dbReference type="PANTHER" id="PTHR46980:SF2">
    <property type="entry name" value="TRICALBIN-1-RELATED"/>
    <property type="match status" value="1"/>
</dbReference>
<evidence type="ECO:0000256" key="5">
    <source>
        <dbReference type="ARBA" id="ARBA00023136"/>
    </source>
</evidence>
<dbReference type="InterPro" id="IPR052455">
    <property type="entry name" value="Tricalbin_domain"/>
</dbReference>
<feature type="non-terminal residue" evidence="10">
    <location>
        <position position="1160"/>
    </location>
</feature>
<feature type="compositionally biased region" description="Low complexity" evidence="6">
    <location>
        <begin position="822"/>
        <end position="835"/>
    </location>
</feature>
<keyword evidence="4" id="KW-0446">Lipid-binding</keyword>
<comment type="subcellular location">
    <subcellularLocation>
        <location evidence="1">Membrane</location>
    </subcellularLocation>
</comment>
<feature type="domain" description="C2" evidence="8">
    <location>
        <begin position="493"/>
        <end position="616"/>
    </location>
</feature>
<dbReference type="OrthoDB" id="270970at2759"/>
<dbReference type="Pfam" id="PF00168">
    <property type="entry name" value="C2"/>
    <property type="match status" value="3"/>
</dbReference>
<evidence type="ECO:0000313" key="11">
    <source>
        <dbReference type="Proteomes" id="UP000502823"/>
    </source>
</evidence>
<dbReference type="InterPro" id="IPR035892">
    <property type="entry name" value="C2_domain_sf"/>
</dbReference>
<feature type="region of interest" description="Disordered" evidence="6">
    <location>
        <begin position="820"/>
        <end position="849"/>
    </location>
</feature>
<dbReference type="PROSITE" id="PS50004">
    <property type="entry name" value="C2"/>
    <property type="match status" value="2"/>
</dbReference>
<dbReference type="GO" id="GO:0016020">
    <property type="term" value="C:membrane"/>
    <property type="evidence" value="ECO:0007669"/>
    <property type="project" value="UniProtKB-SubCell"/>
</dbReference>
<feature type="domain" description="SMP-LTD" evidence="9">
    <location>
        <begin position="140"/>
        <end position="351"/>
    </location>
</feature>
<dbReference type="PROSITE" id="PS51847">
    <property type="entry name" value="SMP"/>
    <property type="match status" value="1"/>
</dbReference>
<dbReference type="CDD" id="cd00030">
    <property type="entry name" value="C2"/>
    <property type="match status" value="2"/>
</dbReference>
<evidence type="ECO:0000256" key="1">
    <source>
        <dbReference type="ARBA" id="ARBA00004370"/>
    </source>
</evidence>
<comment type="caution">
    <text evidence="10">The sequence shown here is derived from an EMBL/GenBank/DDBJ whole genome shotgun (WGS) entry which is preliminary data.</text>
</comment>
<evidence type="ECO:0000256" key="3">
    <source>
        <dbReference type="ARBA" id="ARBA00023055"/>
    </source>
</evidence>
<dbReference type="EMBL" id="BLKM01001619">
    <property type="protein sequence ID" value="GFG40247.1"/>
    <property type="molecule type" value="Genomic_DNA"/>
</dbReference>
<feature type="transmembrane region" description="Helical" evidence="7">
    <location>
        <begin position="21"/>
        <end position="54"/>
    </location>
</feature>
<keyword evidence="7" id="KW-0812">Transmembrane</keyword>
<feature type="domain" description="C2" evidence="8">
    <location>
        <begin position="681"/>
        <end position="797"/>
    </location>
</feature>
<protein>
    <recommendedName>
        <fullName evidence="12">C2 domain-containing protein</fullName>
    </recommendedName>
</protein>
<reference evidence="11" key="1">
    <citation type="submission" date="2020-01" db="EMBL/GenBank/DDBJ databases">
        <title>Draft genome sequence of the Termite Coptotermes fromosanus.</title>
        <authorList>
            <person name="Itakura S."/>
            <person name="Yosikawa Y."/>
            <person name="Umezawa K."/>
        </authorList>
    </citation>
    <scope>NUCLEOTIDE SEQUENCE [LARGE SCALE GENOMIC DNA]</scope>
</reference>
<feature type="transmembrane region" description="Helical" evidence="7">
    <location>
        <begin position="99"/>
        <end position="121"/>
    </location>
</feature>
<evidence type="ECO:0000313" key="10">
    <source>
        <dbReference type="EMBL" id="GFG40247.1"/>
    </source>
</evidence>
<dbReference type="InParanoid" id="A0A6L2QDP0"/>
<dbReference type="SMART" id="SM00239">
    <property type="entry name" value="C2"/>
    <property type="match status" value="2"/>
</dbReference>
<evidence type="ECO:0000256" key="6">
    <source>
        <dbReference type="SAM" id="MobiDB-lite"/>
    </source>
</evidence>
<dbReference type="InterPro" id="IPR031468">
    <property type="entry name" value="SMP_LBD"/>
</dbReference>
<dbReference type="Proteomes" id="UP000502823">
    <property type="component" value="Unassembled WGS sequence"/>
</dbReference>